<dbReference type="PANTHER" id="PTHR24418">
    <property type="entry name" value="TYROSINE-PROTEIN KINASE"/>
    <property type="match status" value="1"/>
</dbReference>
<evidence type="ECO:0000256" key="4">
    <source>
        <dbReference type="ARBA" id="ARBA00022741"/>
    </source>
</evidence>
<dbReference type="InterPro" id="IPR000980">
    <property type="entry name" value="SH2"/>
</dbReference>
<feature type="domain" description="Protein kinase" evidence="14">
    <location>
        <begin position="137"/>
        <end position="465"/>
    </location>
</feature>
<comment type="catalytic activity">
    <reaction evidence="8 11">
        <text>L-tyrosyl-[protein] + ATP = O-phospho-L-tyrosyl-[protein] + ADP + H(+)</text>
        <dbReference type="Rhea" id="RHEA:10596"/>
        <dbReference type="Rhea" id="RHEA-COMP:10136"/>
        <dbReference type="Rhea" id="RHEA-COMP:20101"/>
        <dbReference type="ChEBI" id="CHEBI:15378"/>
        <dbReference type="ChEBI" id="CHEBI:30616"/>
        <dbReference type="ChEBI" id="CHEBI:46858"/>
        <dbReference type="ChEBI" id="CHEBI:61978"/>
        <dbReference type="ChEBI" id="CHEBI:456216"/>
        <dbReference type="EC" id="2.7.10.2"/>
    </reaction>
</comment>
<evidence type="ECO:0000256" key="11">
    <source>
        <dbReference type="RuleBase" id="RU362096"/>
    </source>
</evidence>
<dbReference type="WBParaSite" id="ACOC_0000080101-mRNA-1">
    <property type="protein sequence ID" value="ACOC_0000080101-mRNA-1"/>
    <property type="gene ID" value="ACOC_0000080101"/>
</dbReference>
<dbReference type="FunFam" id="1.10.510.10:FF:000399">
    <property type="entry name" value="Tyrosine-protein kinase"/>
    <property type="match status" value="1"/>
</dbReference>
<keyword evidence="7 11" id="KW-0829">Tyrosine-protein kinase</keyword>
<dbReference type="Pfam" id="PF07714">
    <property type="entry name" value="PK_Tyr_Ser-Thr"/>
    <property type="match status" value="1"/>
</dbReference>
<feature type="domain" description="SH2" evidence="12">
    <location>
        <begin position="124"/>
        <end position="222"/>
    </location>
</feature>
<evidence type="ECO:0000256" key="1">
    <source>
        <dbReference type="ARBA" id="ARBA00022443"/>
    </source>
</evidence>
<protein>
    <recommendedName>
        <fullName evidence="11">Tyrosine-protein kinase</fullName>
        <ecNumber evidence="11">2.7.10.2</ecNumber>
    </recommendedName>
</protein>
<evidence type="ECO:0000259" key="14">
    <source>
        <dbReference type="PROSITE" id="PS50011"/>
    </source>
</evidence>
<proteinExistence type="inferred from homology"/>
<evidence type="ECO:0000256" key="5">
    <source>
        <dbReference type="ARBA" id="ARBA00022777"/>
    </source>
</evidence>
<dbReference type="PROSITE" id="PS50002">
    <property type="entry name" value="SH3"/>
    <property type="match status" value="1"/>
</dbReference>
<keyword evidence="9" id="KW-0727">SH2 domain</keyword>
<feature type="domain" description="SH3" evidence="13">
    <location>
        <begin position="57"/>
        <end position="118"/>
    </location>
</feature>
<dbReference type="Gene3D" id="2.30.30.40">
    <property type="entry name" value="SH3 Domains"/>
    <property type="match status" value="1"/>
</dbReference>
<dbReference type="InterPro" id="IPR011009">
    <property type="entry name" value="Kinase-like_dom_sf"/>
</dbReference>
<dbReference type="SUPFAM" id="SSF56112">
    <property type="entry name" value="Protein kinase-like (PK-like)"/>
    <property type="match status" value="1"/>
</dbReference>
<keyword evidence="5 11" id="KW-0418">Kinase</keyword>
<dbReference type="InterPro" id="IPR036028">
    <property type="entry name" value="SH3-like_dom_sf"/>
</dbReference>
<dbReference type="PROSITE" id="PS50001">
    <property type="entry name" value="SH2"/>
    <property type="match status" value="1"/>
</dbReference>
<dbReference type="InterPro" id="IPR050198">
    <property type="entry name" value="Non-receptor_tyrosine_kinases"/>
</dbReference>
<dbReference type="GO" id="GO:0005524">
    <property type="term" value="F:ATP binding"/>
    <property type="evidence" value="ECO:0007669"/>
    <property type="project" value="UniProtKB-KW"/>
</dbReference>
<dbReference type="SUPFAM" id="SSF50044">
    <property type="entry name" value="SH3-domain"/>
    <property type="match status" value="1"/>
</dbReference>
<dbReference type="Gene3D" id="3.30.200.20">
    <property type="entry name" value="Phosphorylase Kinase, domain 1"/>
    <property type="match status" value="1"/>
</dbReference>
<keyword evidence="3 11" id="KW-0808">Transferase</keyword>
<evidence type="ECO:0000313" key="17">
    <source>
        <dbReference type="WBParaSite" id="ACOC_0000080101-mRNA-1"/>
    </source>
</evidence>
<dbReference type="Gene3D" id="1.10.510.10">
    <property type="entry name" value="Transferase(Phosphotransferase) domain 1"/>
    <property type="match status" value="1"/>
</dbReference>
<keyword evidence="6 11" id="KW-0067">ATP-binding</keyword>
<dbReference type="FunFam" id="3.30.505.10:FF:000115">
    <property type="entry name" value="Tyrosine-protein kinase"/>
    <property type="match status" value="1"/>
</dbReference>
<name>A0A158PDL1_ANGCS</name>
<evidence type="ECO:0000256" key="3">
    <source>
        <dbReference type="ARBA" id="ARBA00022679"/>
    </source>
</evidence>
<dbReference type="InterPro" id="IPR036860">
    <property type="entry name" value="SH2_dom_sf"/>
</dbReference>
<evidence type="ECO:0000256" key="10">
    <source>
        <dbReference type="PROSITE-ProRule" id="PRU00192"/>
    </source>
</evidence>
<evidence type="ECO:0000256" key="8">
    <source>
        <dbReference type="ARBA" id="ARBA00051245"/>
    </source>
</evidence>
<evidence type="ECO:0000259" key="12">
    <source>
        <dbReference type="PROSITE" id="PS50001"/>
    </source>
</evidence>
<dbReference type="PRINTS" id="PR00401">
    <property type="entry name" value="SH2DOMAIN"/>
</dbReference>
<dbReference type="PROSITE" id="PS50011">
    <property type="entry name" value="PROTEIN_KINASE_DOM"/>
    <property type="match status" value="1"/>
</dbReference>
<dbReference type="AlphaFoldDB" id="A0A158PDL1"/>
<dbReference type="Proteomes" id="UP000267027">
    <property type="component" value="Unassembled WGS sequence"/>
</dbReference>
<dbReference type="Pfam" id="PF00018">
    <property type="entry name" value="SH3_1"/>
    <property type="match status" value="1"/>
</dbReference>
<evidence type="ECO:0000256" key="2">
    <source>
        <dbReference type="ARBA" id="ARBA00022553"/>
    </source>
</evidence>
<reference evidence="17" key="1">
    <citation type="submission" date="2016-04" db="UniProtKB">
        <authorList>
            <consortium name="WormBaseParasite"/>
        </authorList>
    </citation>
    <scope>IDENTIFICATION</scope>
</reference>
<dbReference type="PROSITE" id="PS00109">
    <property type="entry name" value="PROTEIN_KINASE_TYR"/>
    <property type="match status" value="1"/>
</dbReference>
<dbReference type="Pfam" id="PF00017">
    <property type="entry name" value="SH2"/>
    <property type="match status" value="1"/>
</dbReference>
<evidence type="ECO:0000256" key="7">
    <source>
        <dbReference type="ARBA" id="ARBA00023137"/>
    </source>
</evidence>
<dbReference type="InterPro" id="IPR001452">
    <property type="entry name" value="SH3_domain"/>
</dbReference>
<evidence type="ECO:0000256" key="6">
    <source>
        <dbReference type="ARBA" id="ARBA00022840"/>
    </source>
</evidence>
<dbReference type="OrthoDB" id="4062651at2759"/>
<keyword evidence="16" id="KW-1185">Reference proteome</keyword>
<keyword evidence="1 10" id="KW-0728">SH3 domain</keyword>
<reference evidence="15 16" key="2">
    <citation type="submission" date="2018-11" db="EMBL/GenBank/DDBJ databases">
        <authorList>
            <consortium name="Pathogen Informatics"/>
        </authorList>
    </citation>
    <scope>NUCLEOTIDE SEQUENCE [LARGE SCALE GENOMIC DNA]</scope>
    <source>
        <strain evidence="15 16">Costa Rica</strain>
    </source>
</reference>
<dbReference type="EMBL" id="UYYA01000093">
    <property type="protein sequence ID" value="VDM52387.1"/>
    <property type="molecule type" value="Genomic_DNA"/>
</dbReference>
<dbReference type="InterPro" id="IPR020635">
    <property type="entry name" value="Tyr_kinase_cat_dom"/>
</dbReference>
<keyword evidence="2" id="KW-0597">Phosphoprotein</keyword>
<evidence type="ECO:0000256" key="9">
    <source>
        <dbReference type="PROSITE-ProRule" id="PRU00191"/>
    </source>
</evidence>
<dbReference type="SMART" id="SM00326">
    <property type="entry name" value="SH3"/>
    <property type="match status" value="1"/>
</dbReference>
<dbReference type="InterPro" id="IPR008266">
    <property type="entry name" value="Tyr_kinase_AS"/>
</dbReference>
<dbReference type="InterPro" id="IPR001245">
    <property type="entry name" value="Ser-Thr/Tyr_kinase_cat_dom"/>
</dbReference>
<dbReference type="InterPro" id="IPR000719">
    <property type="entry name" value="Prot_kinase_dom"/>
</dbReference>
<dbReference type="Gene3D" id="3.30.505.10">
    <property type="entry name" value="SH2 domain"/>
    <property type="match status" value="1"/>
</dbReference>
<dbReference type="SMART" id="SM00252">
    <property type="entry name" value="SH2"/>
    <property type="match status" value="1"/>
</dbReference>
<evidence type="ECO:0000259" key="13">
    <source>
        <dbReference type="PROSITE" id="PS50002"/>
    </source>
</evidence>
<gene>
    <name evidence="15" type="ORF">ACOC_LOCUS802</name>
</gene>
<dbReference type="GO" id="GO:0004715">
    <property type="term" value="F:non-membrane spanning protein tyrosine kinase activity"/>
    <property type="evidence" value="ECO:0007669"/>
    <property type="project" value="UniProtKB-EC"/>
</dbReference>
<organism evidence="17">
    <name type="scientific">Angiostrongylus costaricensis</name>
    <name type="common">Nematode worm</name>
    <dbReference type="NCBI Taxonomy" id="334426"/>
    <lineage>
        <taxon>Eukaryota</taxon>
        <taxon>Metazoa</taxon>
        <taxon>Ecdysozoa</taxon>
        <taxon>Nematoda</taxon>
        <taxon>Chromadorea</taxon>
        <taxon>Rhabditida</taxon>
        <taxon>Rhabditina</taxon>
        <taxon>Rhabditomorpha</taxon>
        <taxon>Strongyloidea</taxon>
        <taxon>Metastrongylidae</taxon>
        <taxon>Angiostrongylus</taxon>
    </lineage>
</organism>
<dbReference type="STRING" id="334426.A0A158PDL1"/>
<sequence length="477" mass="54540">MGGCFSRHRNCASGDGVGGSVLERVDATKFSAAPQTVYLVNNASDREAHLVEHATPAQKEILVALYAYDSRADGDLSFKKGDIMYLLDQSNCDWWYVRHQRTGNTGYVPRNFVAKQQTIESEEWYAGKIPRNRAERLVLANNLPKGTFLIREREADGREFALTIRDSDDIRGGSVKHYKIKRLDHDQGFFITTRRTFRTLQELVAYYSEMADGLCCQLTFPAPRIAPTRPDLSHDTQQNWEIPRNQLQLKRKLGDGNFGEVWYGKWRGIVEEPFYIITEYMCNGSLLHYLRNEGASLGIQALVDMAAQIANGMMYLEERKLVHRDLAARNVLVGEKISGVPVVKVADFGLARKLMEEDIYEARTGAKFPIKWTAPEAATCGNFTVKSDVWSYGILLYELMTKGQVPYPGMHNREVVEQVEIGYRMPMPRGCPEQIYNEVMLKCWDKIPERRPTFDHLFHFFDDYFVSSQPNYVPPSV</sequence>
<dbReference type="SMART" id="SM00219">
    <property type="entry name" value="TyrKc"/>
    <property type="match status" value="1"/>
</dbReference>
<evidence type="ECO:0000313" key="15">
    <source>
        <dbReference type="EMBL" id="VDM52387.1"/>
    </source>
</evidence>
<dbReference type="SUPFAM" id="SSF55550">
    <property type="entry name" value="SH2 domain"/>
    <property type="match status" value="1"/>
</dbReference>
<evidence type="ECO:0000313" key="16">
    <source>
        <dbReference type="Proteomes" id="UP000267027"/>
    </source>
</evidence>
<dbReference type="EC" id="2.7.10.2" evidence="11"/>
<dbReference type="PRINTS" id="PR00452">
    <property type="entry name" value="SH3DOMAIN"/>
</dbReference>
<keyword evidence="4 11" id="KW-0547">Nucleotide-binding</keyword>
<dbReference type="CDD" id="cd09933">
    <property type="entry name" value="SH2_Src_family"/>
    <property type="match status" value="1"/>
</dbReference>
<accession>A0A158PDL1</accession>
<dbReference type="CDD" id="cd11845">
    <property type="entry name" value="SH3_Src_like"/>
    <property type="match status" value="1"/>
</dbReference>
<dbReference type="PRINTS" id="PR00109">
    <property type="entry name" value="TYRKINASE"/>
</dbReference>
<comment type="similarity">
    <text evidence="11">Belongs to the protein kinase superfamily. Tyr protein kinase family.</text>
</comment>
<dbReference type="OMA" id="QVEIGYR"/>